<reference evidence="2 3" key="1">
    <citation type="submission" date="2020-02" db="EMBL/GenBank/DDBJ databases">
        <title>Draft genome sequence of Haematococcus lacustris strain NIES-144.</title>
        <authorList>
            <person name="Morimoto D."/>
            <person name="Nakagawa S."/>
            <person name="Yoshida T."/>
            <person name="Sawayama S."/>
        </authorList>
    </citation>
    <scope>NUCLEOTIDE SEQUENCE [LARGE SCALE GENOMIC DNA]</scope>
    <source>
        <strain evidence="2 3">NIES-144</strain>
    </source>
</reference>
<evidence type="ECO:0000313" key="3">
    <source>
        <dbReference type="Proteomes" id="UP000485058"/>
    </source>
</evidence>
<organism evidence="2 3">
    <name type="scientific">Haematococcus lacustris</name>
    <name type="common">Green alga</name>
    <name type="synonym">Haematococcus pluvialis</name>
    <dbReference type="NCBI Taxonomy" id="44745"/>
    <lineage>
        <taxon>Eukaryota</taxon>
        <taxon>Viridiplantae</taxon>
        <taxon>Chlorophyta</taxon>
        <taxon>core chlorophytes</taxon>
        <taxon>Chlorophyceae</taxon>
        <taxon>CS clade</taxon>
        <taxon>Chlamydomonadales</taxon>
        <taxon>Haematococcaceae</taxon>
        <taxon>Haematococcus</taxon>
    </lineage>
</organism>
<evidence type="ECO:0000256" key="1">
    <source>
        <dbReference type="SAM" id="MobiDB-lite"/>
    </source>
</evidence>
<dbReference type="AlphaFoldDB" id="A0A699YUW0"/>
<keyword evidence="3" id="KW-1185">Reference proteome</keyword>
<comment type="caution">
    <text evidence="2">The sequence shown here is derived from an EMBL/GenBank/DDBJ whole genome shotgun (WGS) entry which is preliminary data.</text>
</comment>
<evidence type="ECO:0000313" key="2">
    <source>
        <dbReference type="EMBL" id="GFH10584.1"/>
    </source>
</evidence>
<protein>
    <submittedName>
        <fullName evidence="2">Uncharacterized protein</fullName>
    </submittedName>
</protein>
<name>A0A699YUW0_HAELA</name>
<dbReference type="Proteomes" id="UP000485058">
    <property type="component" value="Unassembled WGS sequence"/>
</dbReference>
<gene>
    <name evidence="2" type="ORF">HaLaN_05921</name>
</gene>
<feature type="region of interest" description="Disordered" evidence="1">
    <location>
        <begin position="1"/>
        <end position="25"/>
    </location>
</feature>
<dbReference type="EMBL" id="BLLF01000327">
    <property type="protein sequence ID" value="GFH10584.1"/>
    <property type="molecule type" value="Genomic_DNA"/>
</dbReference>
<sequence length="297" mass="29903">MGHGIESPSKPQPIISTPSQPHSCPSNTFQHHLGALIPADGPDLPLLWPLALPAPSQSLGPPICLVSGSQPLVCPAQPTYPLAGAQLAACPPQAWKIVISGISALTYDTRSTVGSASQPAVVYGPDGAAYLLVPANQQAASNNDGNTWRAPGGSAPAAAPVQLQPSSVLAPGSQAAGTGEPKVEAAGGLLLAHALAKQKQEPAPQVVVVPAPAPIPTQPSCLESGTGSVVKLLLGCASCYTKCIASCHVTRGLSDSQALQEIYAILLVWLCLEHAGKHSLAAPLATCTAAASHSAVG</sequence>
<accession>A0A699YUW0</accession>
<proteinExistence type="predicted"/>
<feature type="compositionally biased region" description="Polar residues" evidence="1">
    <location>
        <begin position="14"/>
        <end position="25"/>
    </location>
</feature>